<evidence type="ECO:0000256" key="2">
    <source>
        <dbReference type="ARBA" id="ARBA00022490"/>
    </source>
</evidence>
<dbReference type="GO" id="GO:0005869">
    <property type="term" value="C:dynactin complex"/>
    <property type="evidence" value="ECO:0007669"/>
    <property type="project" value="TreeGrafter"/>
</dbReference>
<dbReference type="Gene3D" id="2.160.10.10">
    <property type="entry name" value="Hexapeptide repeat proteins"/>
    <property type="match status" value="1"/>
</dbReference>
<organism evidence="6 7">
    <name type="scientific">Petrolisthes cinctipes</name>
    <name type="common">Flat porcelain crab</name>
    <dbReference type="NCBI Taxonomy" id="88211"/>
    <lineage>
        <taxon>Eukaryota</taxon>
        <taxon>Metazoa</taxon>
        <taxon>Ecdysozoa</taxon>
        <taxon>Arthropoda</taxon>
        <taxon>Crustacea</taxon>
        <taxon>Multicrustacea</taxon>
        <taxon>Malacostraca</taxon>
        <taxon>Eumalacostraca</taxon>
        <taxon>Eucarida</taxon>
        <taxon>Decapoda</taxon>
        <taxon>Pleocyemata</taxon>
        <taxon>Anomura</taxon>
        <taxon>Galatheoidea</taxon>
        <taxon>Porcellanidae</taxon>
        <taxon>Petrolisthes</taxon>
    </lineage>
</organism>
<comment type="similarity">
    <text evidence="4">Belongs to the dynactin subunits 5/6 family. Dynactin subunit 5 subfamily.</text>
</comment>
<evidence type="ECO:0000313" key="6">
    <source>
        <dbReference type="EMBL" id="KAK3868013.1"/>
    </source>
</evidence>
<evidence type="ECO:0000256" key="4">
    <source>
        <dbReference type="ARBA" id="ARBA00034706"/>
    </source>
</evidence>
<sequence>MELEDSYYPKAQYIETATGNRVSRGSVLCGSQNIVLSGKVVVLEGVVVRGDLANVRVGRHCVVSSRAVIRPPFKKFSKGVAFFPLHIGDHVFIGEGSVVNAAVVGSYVYIGKNCVIGRRCILKDCSMVADNTVLPPETVVPPFAVYSGSPGTHTADLPESTQDLMTDYTRSYYHHFIRVKDMPSTPRESATTARLVDV</sequence>
<keyword evidence="7" id="KW-1185">Reference proteome</keyword>
<evidence type="ECO:0000256" key="5">
    <source>
        <dbReference type="ARBA" id="ARBA00034865"/>
    </source>
</evidence>
<keyword evidence="2" id="KW-0963">Cytoplasm</keyword>
<dbReference type="CDD" id="cd03359">
    <property type="entry name" value="LbH_Dynactin_5"/>
    <property type="match status" value="1"/>
</dbReference>
<reference evidence="6" key="1">
    <citation type="submission" date="2023-10" db="EMBL/GenBank/DDBJ databases">
        <title>Genome assemblies of two species of porcelain crab, Petrolisthes cinctipes and Petrolisthes manimaculis (Anomura: Porcellanidae).</title>
        <authorList>
            <person name="Angst P."/>
        </authorList>
    </citation>
    <scope>NUCLEOTIDE SEQUENCE</scope>
    <source>
        <strain evidence="6">PB745_01</strain>
        <tissue evidence="6">Gill</tissue>
    </source>
</reference>
<dbReference type="AlphaFoldDB" id="A0AAE1KBG4"/>
<dbReference type="SUPFAM" id="SSF51161">
    <property type="entry name" value="Trimeric LpxA-like enzymes"/>
    <property type="match status" value="1"/>
</dbReference>
<dbReference type="InterPro" id="IPR047125">
    <property type="entry name" value="DCTN5"/>
</dbReference>
<protein>
    <recommendedName>
        <fullName evidence="5">Dynactin subunit 5</fullName>
    </recommendedName>
</protein>
<comment type="subcellular location">
    <subcellularLocation>
        <location evidence="1">Cytoplasm</location>
        <location evidence="1">Cytoskeleton</location>
    </subcellularLocation>
</comment>
<evidence type="ECO:0000256" key="3">
    <source>
        <dbReference type="ARBA" id="ARBA00023212"/>
    </source>
</evidence>
<dbReference type="EMBL" id="JAWQEG010003095">
    <property type="protein sequence ID" value="KAK3868013.1"/>
    <property type="molecule type" value="Genomic_DNA"/>
</dbReference>
<name>A0AAE1KBG4_PETCI</name>
<dbReference type="PANTHER" id="PTHR46126">
    <property type="entry name" value="DYNACTIN SUBUNIT 5"/>
    <property type="match status" value="1"/>
</dbReference>
<proteinExistence type="inferred from homology"/>
<dbReference type="PANTHER" id="PTHR46126:SF1">
    <property type="entry name" value="DYNACTIN SUBUNIT 5"/>
    <property type="match status" value="1"/>
</dbReference>
<accession>A0AAE1KBG4</accession>
<evidence type="ECO:0000313" key="7">
    <source>
        <dbReference type="Proteomes" id="UP001286313"/>
    </source>
</evidence>
<evidence type="ECO:0000256" key="1">
    <source>
        <dbReference type="ARBA" id="ARBA00004245"/>
    </source>
</evidence>
<dbReference type="FunFam" id="2.160.10.10:FF:000014">
    <property type="entry name" value="dynactin subunit 5"/>
    <property type="match status" value="1"/>
</dbReference>
<dbReference type="Proteomes" id="UP001286313">
    <property type="component" value="Unassembled WGS sequence"/>
</dbReference>
<dbReference type="InterPro" id="IPR011004">
    <property type="entry name" value="Trimer_LpxA-like_sf"/>
</dbReference>
<dbReference type="Pfam" id="PF21711">
    <property type="entry name" value="DCTN5"/>
    <property type="match status" value="1"/>
</dbReference>
<gene>
    <name evidence="6" type="ORF">Pcinc_026559</name>
</gene>
<keyword evidence="3" id="KW-0206">Cytoskeleton</keyword>
<comment type="caution">
    <text evidence="6">The sequence shown here is derived from an EMBL/GenBank/DDBJ whole genome shotgun (WGS) entry which is preliminary data.</text>
</comment>